<feature type="compositionally biased region" description="Basic and acidic residues" evidence="12">
    <location>
        <begin position="134"/>
        <end position="176"/>
    </location>
</feature>
<dbReference type="PANTHER" id="PTHR16515:SF49">
    <property type="entry name" value="GASTRULA ZINC FINGER PROTEIN XLCGF49.1-LIKE-RELATED"/>
    <property type="match status" value="1"/>
</dbReference>
<dbReference type="InterPro" id="IPR050331">
    <property type="entry name" value="Zinc_finger"/>
</dbReference>
<evidence type="ECO:0000256" key="10">
    <source>
        <dbReference type="ARBA" id="ARBA00023242"/>
    </source>
</evidence>
<evidence type="ECO:0000256" key="6">
    <source>
        <dbReference type="ARBA" id="ARBA00022833"/>
    </source>
</evidence>
<dbReference type="EMBL" id="KE525297">
    <property type="protein sequence ID" value="KFB45028.1"/>
    <property type="molecule type" value="Genomic_DNA"/>
</dbReference>
<dbReference type="PROSITE" id="PS50157">
    <property type="entry name" value="ZINC_FINGER_C2H2_2"/>
    <property type="match status" value="6"/>
</dbReference>
<evidence type="ECO:0000313" key="15">
    <source>
        <dbReference type="EnsemblMetazoa" id="ASIC012968-PA"/>
    </source>
</evidence>
<dbReference type="FunFam" id="3.30.160.60:FF:001498">
    <property type="entry name" value="Zinc finger protein 404"/>
    <property type="match status" value="1"/>
</dbReference>
<evidence type="ECO:0000256" key="4">
    <source>
        <dbReference type="ARBA" id="ARBA00022737"/>
    </source>
</evidence>
<feature type="compositionally biased region" description="Basic and acidic residues" evidence="12">
    <location>
        <begin position="193"/>
        <end position="209"/>
    </location>
</feature>
<dbReference type="EnsemblMetazoa" id="ASIC012968-RA">
    <property type="protein sequence ID" value="ASIC012968-PA"/>
    <property type="gene ID" value="ASIC012968"/>
</dbReference>
<dbReference type="FunFam" id="3.30.160.60:FF:000446">
    <property type="entry name" value="Zinc finger protein"/>
    <property type="match status" value="1"/>
</dbReference>
<comment type="subcellular location">
    <subcellularLocation>
        <location evidence="1">Nucleus</location>
    </subcellularLocation>
</comment>
<feature type="domain" description="C2H2-type" evidence="13">
    <location>
        <begin position="289"/>
        <end position="311"/>
    </location>
</feature>
<dbReference type="PROSITE" id="PS00028">
    <property type="entry name" value="ZINC_FINGER_C2H2_1"/>
    <property type="match status" value="6"/>
</dbReference>
<feature type="domain" description="C2H2-type" evidence="13">
    <location>
        <begin position="317"/>
        <end position="344"/>
    </location>
</feature>
<dbReference type="OMA" id="HAFYCQN"/>
<feature type="domain" description="C2H2-type" evidence="13">
    <location>
        <begin position="261"/>
        <end position="288"/>
    </location>
</feature>
<evidence type="ECO:0000313" key="16">
    <source>
        <dbReference type="Proteomes" id="UP000030765"/>
    </source>
</evidence>
<reference evidence="15" key="2">
    <citation type="submission" date="2020-05" db="UniProtKB">
        <authorList>
            <consortium name="EnsemblMetazoa"/>
        </authorList>
    </citation>
    <scope>IDENTIFICATION</scope>
</reference>
<name>A0A084W484_ANOSI</name>
<dbReference type="GO" id="GO:0008270">
    <property type="term" value="F:zinc ion binding"/>
    <property type="evidence" value="ECO:0007669"/>
    <property type="project" value="UniProtKB-KW"/>
</dbReference>
<dbReference type="Pfam" id="PF00096">
    <property type="entry name" value="zf-C2H2"/>
    <property type="match status" value="4"/>
</dbReference>
<dbReference type="FunFam" id="3.30.160.60:FF:001506">
    <property type="entry name" value="Zinc finger protein"/>
    <property type="match status" value="1"/>
</dbReference>
<dbReference type="STRING" id="74873.A0A084W484"/>
<keyword evidence="10" id="KW-0539">Nucleus</keyword>
<dbReference type="VEuPathDB" id="VectorBase:ASIC012968"/>
<keyword evidence="7" id="KW-0805">Transcription regulation</keyword>
<dbReference type="Gene3D" id="3.30.160.60">
    <property type="entry name" value="Classic Zinc Finger"/>
    <property type="match status" value="6"/>
</dbReference>
<evidence type="ECO:0000256" key="2">
    <source>
        <dbReference type="ARBA" id="ARBA00006991"/>
    </source>
</evidence>
<feature type="domain" description="C2H2-type" evidence="13">
    <location>
        <begin position="373"/>
        <end position="400"/>
    </location>
</feature>
<feature type="compositionally biased region" description="Basic residues" evidence="12">
    <location>
        <begin position="124"/>
        <end position="133"/>
    </location>
</feature>
<evidence type="ECO:0000256" key="5">
    <source>
        <dbReference type="ARBA" id="ARBA00022771"/>
    </source>
</evidence>
<feature type="region of interest" description="Disordered" evidence="12">
    <location>
        <begin position="116"/>
        <end position="233"/>
    </location>
</feature>
<dbReference type="GO" id="GO:0003677">
    <property type="term" value="F:DNA binding"/>
    <property type="evidence" value="ECO:0007669"/>
    <property type="project" value="UniProtKB-KW"/>
</dbReference>
<evidence type="ECO:0000256" key="11">
    <source>
        <dbReference type="PROSITE-ProRule" id="PRU00042"/>
    </source>
</evidence>
<dbReference type="FunFam" id="3.30.160.60:FF:003779">
    <property type="entry name" value="Fruitless"/>
    <property type="match status" value="1"/>
</dbReference>
<dbReference type="InterPro" id="IPR036236">
    <property type="entry name" value="Znf_C2H2_sf"/>
</dbReference>
<proteinExistence type="inferred from homology"/>
<comment type="similarity">
    <text evidence="2">Belongs to the krueppel C2H2-type zinc-finger protein family.</text>
</comment>
<organism evidence="14">
    <name type="scientific">Anopheles sinensis</name>
    <name type="common">Mosquito</name>
    <dbReference type="NCBI Taxonomy" id="74873"/>
    <lineage>
        <taxon>Eukaryota</taxon>
        <taxon>Metazoa</taxon>
        <taxon>Ecdysozoa</taxon>
        <taxon>Arthropoda</taxon>
        <taxon>Hexapoda</taxon>
        <taxon>Insecta</taxon>
        <taxon>Pterygota</taxon>
        <taxon>Neoptera</taxon>
        <taxon>Endopterygota</taxon>
        <taxon>Diptera</taxon>
        <taxon>Nematocera</taxon>
        <taxon>Culicoidea</taxon>
        <taxon>Culicidae</taxon>
        <taxon>Anophelinae</taxon>
        <taxon>Anopheles</taxon>
    </lineage>
</organism>
<reference evidence="14 16" key="1">
    <citation type="journal article" date="2014" name="BMC Genomics">
        <title>Genome sequence of Anopheles sinensis provides insight into genetics basis of mosquito competence for malaria parasites.</title>
        <authorList>
            <person name="Zhou D."/>
            <person name="Zhang D."/>
            <person name="Ding G."/>
            <person name="Shi L."/>
            <person name="Hou Q."/>
            <person name="Ye Y."/>
            <person name="Xu Y."/>
            <person name="Zhou H."/>
            <person name="Xiong C."/>
            <person name="Li S."/>
            <person name="Yu J."/>
            <person name="Hong S."/>
            <person name="Yu X."/>
            <person name="Zou P."/>
            <person name="Chen C."/>
            <person name="Chang X."/>
            <person name="Wang W."/>
            <person name="Lv Y."/>
            <person name="Sun Y."/>
            <person name="Ma L."/>
            <person name="Shen B."/>
            <person name="Zhu C."/>
        </authorList>
    </citation>
    <scope>NUCLEOTIDE SEQUENCE [LARGE SCALE GENOMIC DNA]</scope>
</reference>
<keyword evidence="8" id="KW-0238">DNA-binding</keyword>
<dbReference type="GO" id="GO:0006357">
    <property type="term" value="P:regulation of transcription by RNA polymerase II"/>
    <property type="evidence" value="ECO:0007669"/>
    <property type="project" value="UniProtKB-ARBA"/>
</dbReference>
<feature type="domain" description="C2H2-type" evidence="13">
    <location>
        <begin position="401"/>
        <end position="428"/>
    </location>
</feature>
<keyword evidence="6" id="KW-0862">Zinc</keyword>
<dbReference type="Pfam" id="PF12874">
    <property type="entry name" value="zf-met"/>
    <property type="match status" value="1"/>
</dbReference>
<evidence type="ECO:0000256" key="8">
    <source>
        <dbReference type="ARBA" id="ARBA00023125"/>
    </source>
</evidence>
<dbReference type="VEuPathDB" id="VectorBase:ASIS016456"/>
<evidence type="ECO:0000256" key="1">
    <source>
        <dbReference type="ARBA" id="ARBA00004123"/>
    </source>
</evidence>
<evidence type="ECO:0000259" key="13">
    <source>
        <dbReference type="PROSITE" id="PS50157"/>
    </source>
</evidence>
<dbReference type="Proteomes" id="UP000030765">
    <property type="component" value="Unassembled WGS sequence"/>
</dbReference>
<dbReference type="AlphaFoldDB" id="A0A084W484"/>
<accession>A0A084W484</accession>
<dbReference type="OrthoDB" id="8117402at2759"/>
<dbReference type="SUPFAM" id="SSF57667">
    <property type="entry name" value="beta-beta-alpha zinc fingers"/>
    <property type="match status" value="4"/>
</dbReference>
<dbReference type="GO" id="GO:0005634">
    <property type="term" value="C:nucleus"/>
    <property type="evidence" value="ECO:0007669"/>
    <property type="project" value="UniProtKB-SubCell"/>
</dbReference>
<evidence type="ECO:0000256" key="12">
    <source>
        <dbReference type="SAM" id="MobiDB-lite"/>
    </source>
</evidence>
<gene>
    <name evidence="14" type="ORF">ZHAS_00012968</name>
</gene>
<evidence type="ECO:0000256" key="9">
    <source>
        <dbReference type="ARBA" id="ARBA00023163"/>
    </source>
</evidence>
<evidence type="ECO:0000313" key="14">
    <source>
        <dbReference type="EMBL" id="KFB45028.1"/>
    </source>
</evidence>
<keyword evidence="9" id="KW-0804">Transcription</keyword>
<dbReference type="FunFam" id="3.30.160.60:FF:001289">
    <property type="entry name" value="Zinc finger protein 574"/>
    <property type="match status" value="1"/>
</dbReference>
<feature type="domain" description="C2H2-type" evidence="13">
    <location>
        <begin position="345"/>
        <end position="372"/>
    </location>
</feature>
<evidence type="ECO:0000256" key="3">
    <source>
        <dbReference type="ARBA" id="ARBA00022723"/>
    </source>
</evidence>
<keyword evidence="5 11" id="KW-0863">Zinc-finger</keyword>
<dbReference type="SMART" id="SM00355">
    <property type="entry name" value="ZnF_C2H2"/>
    <property type="match status" value="7"/>
</dbReference>
<keyword evidence="3" id="KW-0479">Metal-binding</keyword>
<dbReference type="PANTHER" id="PTHR16515">
    <property type="entry name" value="PR DOMAIN ZINC FINGER PROTEIN"/>
    <property type="match status" value="1"/>
</dbReference>
<protein>
    <recommendedName>
        <fullName evidence="13">C2H2-type domain-containing protein</fullName>
    </recommendedName>
</protein>
<evidence type="ECO:0000256" key="7">
    <source>
        <dbReference type="ARBA" id="ARBA00023015"/>
    </source>
</evidence>
<keyword evidence="16" id="KW-1185">Reference proteome</keyword>
<sequence>MESIFCDAEDAAMLNKIYKATRVEVTPVCGLISPICGPCHRRIDEYDEHAQPKVIEYIIKTELDDDTLDYDPLNVGNLTDPMAIEDHSEDDIDIKISHSRRPTKRKINRKAIHIVNSMPQTLPTRRRPGRPPKVKIEPQEPSERFTDTVKMEQEELANDRTVKEKLNRSKQMECRKTSQSLDGDSSEEDGDEGLSKDSVDSDSQDERNPTVRGKRLRSGRRAMREKGLKKKGGLPEQCEVCGKTVSYMREHMRLHRIEKQHPCPHCDRTFVQANNLKYHIRKHLGEKPFSCKQCDKQFYCEAHLKSHMRVHGPQGLFQCDVCPKSFNQECNLKKHLRVHTGEKPYSCDTCGKRFNSTSNLRNHSRLHSDERPLTCDHCSKSFVDVHHLQRHIRVHTGERPYICHVCSHAFYCQNGLMDHLKTHIEEKFFKID</sequence>
<dbReference type="FunFam" id="3.30.160.60:FF:001843">
    <property type="entry name" value="Zinc finger 30C"/>
    <property type="match status" value="1"/>
</dbReference>
<feature type="compositionally biased region" description="Basic residues" evidence="12">
    <location>
        <begin position="212"/>
        <end position="232"/>
    </location>
</feature>
<dbReference type="EMBL" id="ATLV01020285">
    <property type="status" value="NOT_ANNOTATED_CDS"/>
    <property type="molecule type" value="Genomic_DNA"/>
</dbReference>
<keyword evidence="4" id="KW-0677">Repeat</keyword>
<dbReference type="InterPro" id="IPR013087">
    <property type="entry name" value="Znf_C2H2_type"/>
</dbReference>